<sequence length="189" mass="21912">MNDIDQNMITAIFKGIEIFLKGYSTFRKKNSEQFIGKILNGDLSKENIDKLLDKIHSDNNLKLQLHYIIDKVSNELIGDKIQLWANAYKNLSNDIYTNEFFLKTLSNMSYLEYIVLQSYSDNSQPMNTYSESTTIVAKNKLVAMGLLIYKNYTNPFNWGDLKTGTDIKTEYILSEFGTKMLEFLSDYKD</sequence>
<accession>A5MYT5</accession>
<evidence type="ECO:0000313" key="1">
    <source>
        <dbReference type="EMBL" id="EDK34031.1"/>
    </source>
</evidence>
<dbReference type="EMBL" id="CP000673">
    <property type="protein sequence ID" value="EDK34031.1"/>
    <property type="molecule type" value="Genomic_DNA"/>
</dbReference>
<reference evidence="1 2" key="1">
    <citation type="journal article" date="2008" name="Proc. Natl. Acad. Sci. U.S.A.">
        <title>The genome of Clostridium kluyveri, a strict anaerobe with unique metabolic features.</title>
        <authorList>
            <person name="Seedorf H."/>
            <person name="Fricke W.F."/>
            <person name="Veith B."/>
            <person name="Brueggemann H."/>
            <person name="Liesegang H."/>
            <person name="Strittmatter A."/>
            <person name="Miethke M."/>
            <person name="Buckel W."/>
            <person name="Hinderberger J."/>
            <person name="Li F."/>
            <person name="Hagemeier C."/>
            <person name="Thauer R.K."/>
            <person name="Gottschalk G."/>
        </authorList>
    </citation>
    <scope>NUCLEOTIDE SEQUENCE [LARGE SCALE GENOMIC DNA]</scope>
    <source>
        <strain evidence="2">ATCC 8527 / DSM 555 / NCIMB 10680</strain>
    </source>
</reference>
<dbReference type="HOGENOM" id="CLU_1432270_0_0_9"/>
<dbReference type="KEGG" id="ckl:CKL_2019"/>
<evidence type="ECO:0000313" key="2">
    <source>
        <dbReference type="Proteomes" id="UP000002411"/>
    </source>
</evidence>
<gene>
    <name evidence="1" type="ordered locus">CKL_2019</name>
</gene>
<dbReference type="RefSeq" id="WP_012102356.1">
    <property type="nucleotide sequence ID" value="NC_009706.1"/>
</dbReference>
<dbReference type="Proteomes" id="UP000002411">
    <property type="component" value="Chromosome"/>
</dbReference>
<proteinExistence type="predicted"/>
<organism evidence="1 2">
    <name type="scientific">Clostridium kluyveri (strain ATCC 8527 / DSM 555 / NBRC 12016 / NCIMB 10680 / K1)</name>
    <dbReference type="NCBI Taxonomy" id="431943"/>
    <lineage>
        <taxon>Bacteria</taxon>
        <taxon>Bacillati</taxon>
        <taxon>Bacillota</taxon>
        <taxon>Clostridia</taxon>
        <taxon>Eubacteriales</taxon>
        <taxon>Clostridiaceae</taxon>
        <taxon>Clostridium</taxon>
    </lineage>
</organism>
<keyword evidence="2" id="KW-1185">Reference proteome</keyword>
<name>A5MYT5_CLOK5</name>
<protein>
    <submittedName>
        <fullName evidence="1">Uncharacterized protein</fullName>
    </submittedName>
</protein>
<dbReference type="AlphaFoldDB" id="A5MYT5"/>